<dbReference type="EMBL" id="GBRH01169757">
    <property type="protein sequence ID" value="JAE28139.1"/>
    <property type="molecule type" value="Transcribed_RNA"/>
</dbReference>
<dbReference type="AlphaFoldDB" id="A0A0A9GX73"/>
<reference evidence="1" key="2">
    <citation type="journal article" date="2015" name="Data Brief">
        <title>Shoot transcriptome of the giant reed, Arundo donax.</title>
        <authorList>
            <person name="Barrero R.A."/>
            <person name="Guerrero F.D."/>
            <person name="Moolhuijzen P."/>
            <person name="Goolsby J.A."/>
            <person name="Tidwell J."/>
            <person name="Bellgard S.E."/>
            <person name="Bellgard M.I."/>
        </authorList>
    </citation>
    <scope>NUCLEOTIDE SEQUENCE</scope>
    <source>
        <tissue evidence="1">Shoot tissue taken approximately 20 cm above the soil surface</tissue>
    </source>
</reference>
<name>A0A0A9GX73_ARUDO</name>
<protein>
    <submittedName>
        <fullName evidence="1">Uncharacterized protein</fullName>
    </submittedName>
</protein>
<sequence length="17" mass="1913">MLSNMGTLLFPVCRFSP</sequence>
<proteinExistence type="predicted"/>
<accession>A0A0A9GX73</accession>
<organism evidence="1">
    <name type="scientific">Arundo donax</name>
    <name type="common">Giant reed</name>
    <name type="synonym">Donax arundinaceus</name>
    <dbReference type="NCBI Taxonomy" id="35708"/>
    <lineage>
        <taxon>Eukaryota</taxon>
        <taxon>Viridiplantae</taxon>
        <taxon>Streptophyta</taxon>
        <taxon>Embryophyta</taxon>
        <taxon>Tracheophyta</taxon>
        <taxon>Spermatophyta</taxon>
        <taxon>Magnoliopsida</taxon>
        <taxon>Liliopsida</taxon>
        <taxon>Poales</taxon>
        <taxon>Poaceae</taxon>
        <taxon>PACMAD clade</taxon>
        <taxon>Arundinoideae</taxon>
        <taxon>Arundineae</taxon>
        <taxon>Arundo</taxon>
    </lineage>
</organism>
<reference evidence="1" key="1">
    <citation type="submission" date="2014-09" db="EMBL/GenBank/DDBJ databases">
        <authorList>
            <person name="Magalhaes I.L.F."/>
            <person name="Oliveira U."/>
            <person name="Santos F.R."/>
            <person name="Vidigal T.H.D.A."/>
            <person name="Brescovit A.D."/>
            <person name="Santos A.J."/>
        </authorList>
    </citation>
    <scope>NUCLEOTIDE SEQUENCE</scope>
    <source>
        <tissue evidence="1">Shoot tissue taken approximately 20 cm above the soil surface</tissue>
    </source>
</reference>
<evidence type="ECO:0000313" key="1">
    <source>
        <dbReference type="EMBL" id="JAE28139.1"/>
    </source>
</evidence>